<evidence type="ECO:0000313" key="1">
    <source>
        <dbReference type="EMBL" id="SFN92511.1"/>
    </source>
</evidence>
<dbReference type="Proteomes" id="UP000198769">
    <property type="component" value="Unassembled WGS sequence"/>
</dbReference>
<organism evidence="1 2">
    <name type="scientific">Chryseobacterium oleae</name>
    <dbReference type="NCBI Taxonomy" id="491207"/>
    <lineage>
        <taxon>Bacteria</taxon>
        <taxon>Pseudomonadati</taxon>
        <taxon>Bacteroidota</taxon>
        <taxon>Flavobacteriia</taxon>
        <taxon>Flavobacteriales</taxon>
        <taxon>Weeksellaceae</taxon>
        <taxon>Chryseobacterium group</taxon>
        <taxon>Chryseobacterium</taxon>
    </lineage>
</organism>
<gene>
    <name evidence="1" type="ORF">SAMN05421594_4739</name>
</gene>
<reference evidence="2" key="1">
    <citation type="submission" date="2016-10" db="EMBL/GenBank/DDBJ databases">
        <authorList>
            <person name="Varghese N."/>
            <person name="Submissions S."/>
        </authorList>
    </citation>
    <scope>NUCLEOTIDE SEQUENCE [LARGE SCALE GENOMIC DNA]</scope>
    <source>
        <strain evidence="2">DSM 25575</strain>
    </source>
</reference>
<dbReference type="Pfam" id="PF21813">
    <property type="entry name" value="DUF6882"/>
    <property type="match status" value="1"/>
</dbReference>
<accession>A0A1I5D0V6</accession>
<dbReference type="OrthoDB" id="7859927at2"/>
<proteinExistence type="predicted"/>
<evidence type="ECO:0000313" key="2">
    <source>
        <dbReference type="Proteomes" id="UP000198769"/>
    </source>
</evidence>
<dbReference type="InterPro" id="IPR049249">
    <property type="entry name" value="DUF6882"/>
</dbReference>
<dbReference type="AlphaFoldDB" id="A0A1I5D0V6"/>
<dbReference type="EMBL" id="FOVD01000011">
    <property type="protein sequence ID" value="SFN92511.1"/>
    <property type="molecule type" value="Genomic_DNA"/>
</dbReference>
<name>A0A1I5D0V6_CHROL</name>
<dbReference type="RefSeq" id="WP_090027637.1">
    <property type="nucleotide sequence ID" value="NZ_FOVD01000011.1"/>
</dbReference>
<sequence length="251" mass="29893">MNYKEFSQEKLDNLIHIQDLFKKKFDIDGYENWFYDSESELLRLYNSDEDEIYFRYIPVGSYSQNKQTWMWSWFNENSIEKSKEKVLAVKEFGAKNQYEKLLEGTFTSDKFDAWEFTSICLDFLNGIGAYKVDSNDLDKFMVIMAVEDIDSKDVQLLKQKTVECVQHGYSRPAFVCQHLDCKTARGFQEAFDTYKGMELEEDDDFQAWCDECEKVRIEHGEWNEESESFAQIQLICENCYFELKEFNQKSN</sequence>
<protein>
    <submittedName>
        <fullName evidence="1">Uncharacterized protein</fullName>
    </submittedName>
</protein>
<keyword evidence="2" id="KW-1185">Reference proteome</keyword>